<protein>
    <recommendedName>
        <fullName evidence="3">Nucleotidyltransferase</fullName>
    </recommendedName>
</protein>
<sequence>MARQILRIQFGSHLYGTSTPSSDFDVKSIFVPDARSILLQRAKRVVNDQRPKAEKEKNYAGEVEEERFSLQRFLELASEGQTVALDVLFAPAWAATEPPAPEWGEIIANRHRLLTRKSAAFIGYARQQANKYGIRGSRVAASRAALKLLADAFSSTDKLATLDVSIRALCDTHEHMALHEDRTPHGQTVILWEVCNRKMPFTASIKNAHDIMKRLVDEYGKRALMAESQQGVDWKALSHAVRVGSQAIELLDTGFVTFPLPNAAHVLEIKQGKLPYQEVAAEIEDLLVRVEAAAARSALPDEPDLEWIDDFVASVYRTEVLGAV</sequence>
<name>A0A090G6V3_MESPL</name>
<dbReference type="PANTHER" id="PTHR34817">
    <property type="entry name" value="NUCLEOTIDYLTRANSFERASE"/>
    <property type="match status" value="1"/>
</dbReference>
<dbReference type="PANTHER" id="PTHR34817:SF1">
    <property type="entry name" value="NUCLEOTIDYLTRANSFERASE"/>
    <property type="match status" value="1"/>
</dbReference>
<keyword evidence="2" id="KW-1185">Reference proteome</keyword>
<proteinExistence type="predicted"/>
<dbReference type="Pfam" id="PF10127">
    <property type="entry name" value="RlaP"/>
    <property type="match status" value="1"/>
</dbReference>
<dbReference type="AlphaFoldDB" id="A0A090G6V3"/>
<reference evidence="2" key="1">
    <citation type="submission" date="2014-08" db="EMBL/GenBank/DDBJ databases">
        <authorList>
            <person name="Moulin L."/>
        </authorList>
    </citation>
    <scope>NUCLEOTIDE SEQUENCE [LARGE SCALE GENOMIC DNA]</scope>
</reference>
<dbReference type="EMBL" id="CCMZ01000056">
    <property type="protein sequence ID" value="CDX26727.1"/>
    <property type="molecule type" value="Genomic_DNA"/>
</dbReference>
<organism evidence="1 2">
    <name type="scientific">Mesorhizobium plurifarium</name>
    <dbReference type="NCBI Taxonomy" id="69974"/>
    <lineage>
        <taxon>Bacteria</taxon>
        <taxon>Pseudomonadati</taxon>
        <taxon>Pseudomonadota</taxon>
        <taxon>Alphaproteobacteria</taxon>
        <taxon>Hyphomicrobiales</taxon>
        <taxon>Phyllobacteriaceae</taxon>
        <taxon>Mesorhizobium</taxon>
    </lineage>
</organism>
<gene>
    <name evidence="1" type="ORF">MPL3356_60518</name>
</gene>
<evidence type="ECO:0008006" key="3">
    <source>
        <dbReference type="Google" id="ProtNLM"/>
    </source>
</evidence>
<evidence type="ECO:0000313" key="2">
    <source>
        <dbReference type="Proteomes" id="UP000045285"/>
    </source>
</evidence>
<accession>A0A090G6V3</accession>
<evidence type="ECO:0000313" key="1">
    <source>
        <dbReference type="EMBL" id="CDX26727.1"/>
    </source>
</evidence>
<dbReference type="InterPro" id="IPR018775">
    <property type="entry name" value="RlaP"/>
</dbReference>
<dbReference type="Proteomes" id="UP000045285">
    <property type="component" value="Unassembled WGS sequence"/>
</dbReference>